<dbReference type="PROSITE" id="PS50968">
    <property type="entry name" value="BIOTINYL_LIPOYL"/>
    <property type="match status" value="1"/>
</dbReference>
<evidence type="ECO:0000259" key="4">
    <source>
        <dbReference type="PROSITE" id="PS50968"/>
    </source>
</evidence>
<dbReference type="PANTHER" id="PTHR23151">
    <property type="entry name" value="DIHYDROLIPOAMIDE ACETYL/SUCCINYL-TRANSFERASE-RELATED"/>
    <property type="match status" value="1"/>
</dbReference>
<dbReference type="Pfam" id="PF02817">
    <property type="entry name" value="E3_binding"/>
    <property type="match status" value="1"/>
</dbReference>
<feature type="region of interest" description="Disordered" evidence="3">
    <location>
        <begin position="152"/>
        <end position="220"/>
    </location>
</feature>
<dbReference type="Gene3D" id="4.10.320.10">
    <property type="entry name" value="E3-binding domain"/>
    <property type="match status" value="1"/>
</dbReference>
<accession>A0A381SBH8</accession>
<feature type="region of interest" description="Disordered" evidence="3">
    <location>
        <begin position="80"/>
        <end position="115"/>
    </location>
</feature>
<dbReference type="InterPro" id="IPR003016">
    <property type="entry name" value="2-oxoA_DH_lipoyl-BS"/>
</dbReference>
<dbReference type="InterPro" id="IPR045257">
    <property type="entry name" value="E2/Pdx1"/>
</dbReference>
<protein>
    <recommendedName>
        <fullName evidence="7">Dihydrolipoamide acetyltransferase component of pyruvate dehydrogenase complex</fullName>
    </recommendedName>
</protein>
<keyword evidence="2" id="KW-0450">Lipoyl</keyword>
<dbReference type="SUPFAM" id="SSF51230">
    <property type="entry name" value="Single hybrid motif"/>
    <property type="match status" value="1"/>
</dbReference>
<organism evidence="6">
    <name type="scientific">marine metagenome</name>
    <dbReference type="NCBI Taxonomy" id="408172"/>
    <lineage>
        <taxon>unclassified sequences</taxon>
        <taxon>metagenomes</taxon>
        <taxon>ecological metagenomes</taxon>
    </lineage>
</organism>
<dbReference type="InterPro" id="IPR023213">
    <property type="entry name" value="CAT-like_dom_sf"/>
</dbReference>
<reference evidence="6" key="1">
    <citation type="submission" date="2018-05" db="EMBL/GenBank/DDBJ databases">
        <authorList>
            <person name="Lanie J.A."/>
            <person name="Ng W.-L."/>
            <person name="Kazmierczak K.M."/>
            <person name="Andrzejewski T.M."/>
            <person name="Davidsen T.M."/>
            <person name="Wayne K.J."/>
            <person name="Tettelin H."/>
            <person name="Glass J.I."/>
            <person name="Rusch D."/>
            <person name="Podicherti R."/>
            <person name="Tsui H.-C.T."/>
            <person name="Winkler M.E."/>
        </authorList>
    </citation>
    <scope>NUCLEOTIDE SEQUENCE</scope>
</reference>
<dbReference type="PANTHER" id="PTHR23151:SF90">
    <property type="entry name" value="DIHYDROLIPOYLLYSINE-RESIDUE ACETYLTRANSFERASE COMPONENT OF PYRUVATE DEHYDROGENASE COMPLEX, MITOCHONDRIAL-RELATED"/>
    <property type="match status" value="1"/>
</dbReference>
<dbReference type="Gene3D" id="2.40.50.100">
    <property type="match status" value="1"/>
</dbReference>
<feature type="compositionally biased region" description="Polar residues" evidence="3">
    <location>
        <begin position="172"/>
        <end position="182"/>
    </location>
</feature>
<dbReference type="InterPro" id="IPR004167">
    <property type="entry name" value="PSBD"/>
</dbReference>
<dbReference type="InterPro" id="IPR000089">
    <property type="entry name" value="Biotin_lipoyl"/>
</dbReference>
<dbReference type="InterPro" id="IPR001078">
    <property type="entry name" value="2-oxoacid_DH_actylTfrase"/>
</dbReference>
<evidence type="ECO:0000256" key="3">
    <source>
        <dbReference type="SAM" id="MobiDB-lite"/>
    </source>
</evidence>
<dbReference type="Gene3D" id="3.30.559.10">
    <property type="entry name" value="Chloramphenicol acetyltransferase-like domain"/>
    <property type="match status" value="1"/>
</dbReference>
<dbReference type="PROSITE" id="PS51826">
    <property type="entry name" value="PSBD"/>
    <property type="match status" value="1"/>
</dbReference>
<dbReference type="InterPro" id="IPR011053">
    <property type="entry name" value="Single_hybrid_motif"/>
</dbReference>
<dbReference type="PROSITE" id="PS00189">
    <property type="entry name" value="LIPOYL"/>
    <property type="match status" value="1"/>
</dbReference>
<dbReference type="EMBL" id="UINC01002844">
    <property type="protein sequence ID" value="SVA00859.1"/>
    <property type="molecule type" value="Genomic_DNA"/>
</dbReference>
<feature type="domain" description="Lipoyl-binding" evidence="4">
    <location>
        <begin position="2"/>
        <end position="77"/>
    </location>
</feature>
<dbReference type="Pfam" id="PF00364">
    <property type="entry name" value="Biotin_lipoyl"/>
    <property type="match status" value="1"/>
</dbReference>
<sequence>MATELKMPQMGYDMEEGTVVRWLKEEGSTVGRNEPVAEIETDKAVVEFESETEGVLLRIVASEGSVVPVGETIALVGWEGEDTNLTSSTDLAESPDSDSTSENELNANSELHENQAPIRSIPQEPAESAPVARILATPVARRIADEMSIDLGQVAGSGPGGRITKKDVETFDPSSTTTTQEISFEMDSTELTEQSAGEINQTSAEPISPSVGSMSSGKEPLSRMRQQIARVTVKSKTEKPHFYVSAEIDMTKAMVLRRQVNDQLSNEGVRITVNDLIVKACIESLKKYPKFNAYYQDDGIQFNSTINIAVAIAEEEGLIVPAIIDCGGKSLRDLSQMVKDLAHRSASGTLNNQEYTGGTFAISNLGMFDVTSFLAIIHPPQSAVLAVGTVADKPVVRDGELAIAKIMNATISADHRIVDGVEGAEFLTEVKRLLENPMGLVV</sequence>
<feature type="domain" description="Peripheral subunit-binding (PSBD)" evidence="5">
    <location>
        <begin position="135"/>
        <end position="172"/>
    </location>
</feature>
<dbReference type="SUPFAM" id="SSF47005">
    <property type="entry name" value="Peripheral subunit-binding domain of 2-oxo acid dehydrogenase complex"/>
    <property type="match status" value="1"/>
</dbReference>
<evidence type="ECO:0000256" key="2">
    <source>
        <dbReference type="ARBA" id="ARBA00022823"/>
    </source>
</evidence>
<evidence type="ECO:0000259" key="5">
    <source>
        <dbReference type="PROSITE" id="PS51826"/>
    </source>
</evidence>
<evidence type="ECO:0000256" key="1">
    <source>
        <dbReference type="ARBA" id="ARBA00007317"/>
    </source>
</evidence>
<feature type="compositionally biased region" description="Polar residues" evidence="3">
    <location>
        <begin position="189"/>
        <end position="216"/>
    </location>
</feature>
<dbReference type="AlphaFoldDB" id="A0A381SBH8"/>
<comment type="similarity">
    <text evidence="1">Belongs to the 2-oxoacid dehydrogenase family.</text>
</comment>
<name>A0A381SBH8_9ZZZZ</name>
<gene>
    <name evidence="6" type="ORF">METZ01_LOCUS53713</name>
</gene>
<dbReference type="GO" id="GO:0045254">
    <property type="term" value="C:pyruvate dehydrogenase complex"/>
    <property type="evidence" value="ECO:0007669"/>
    <property type="project" value="InterPro"/>
</dbReference>
<dbReference type="InterPro" id="IPR036625">
    <property type="entry name" value="E3-bd_dom_sf"/>
</dbReference>
<dbReference type="GO" id="GO:0006086">
    <property type="term" value="P:pyruvate decarboxylation to acetyl-CoA"/>
    <property type="evidence" value="ECO:0007669"/>
    <property type="project" value="InterPro"/>
</dbReference>
<dbReference type="GO" id="GO:0016746">
    <property type="term" value="F:acyltransferase activity"/>
    <property type="evidence" value="ECO:0007669"/>
    <property type="project" value="InterPro"/>
</dbReference>
<evidence type="ECO:0000313" key="6">
    <source>
        <dbReference type="EMBL" id="SVA00859.1"/>
    </source>
</evidence>
<dbReference type="CDD" id="cd06849">
    <property type="entry name" value="lipoyl_domain"/>
    <property type="match status" value="1"/>
</dbReference>
<proteinExistence type="inferred from homology"/>
<dbReference type="Pfam" id="PF00198">
    <property type="entry name" value="2-oxoacid_dh"/>
    <property type="match status" value="1"/>
</dbReference>
<feature type="compositionally biased region" description="Polar residues" evidence="3">
    <location>
        <begin position="83"/>
        <end position="92"/>
    </location>
</feature>
<dbReference type="SUPFAM" id="SSF52777">
    <property type="entry name" value="CoA-dependent acyltransferases"/>
    <property type="match status" value="1"/>
</dbReference>
<evidence type="ECO:0008006" key="7">
    <source>
        <dbReference type="Google" id="ProtNLM"/>
    </source>
</evidence>